<reference evidence="2 3" key="1">
    <citation type="submission" date="2024-11" db="EMBL/GenBank/DDBJ databases">
        <title>Chromosome-level genome assembly of the freshwater bivalve Anodonta woodiana.</title>
        <authorList>
            <person name="Chen X."/>
        </authorList>
    </citation>
    <scope>NUCLEOTIDE SEQUENCE [LARGE SCALE GENOMIC DNA]</scope>
    <source>
        <strain evidence="2">MN2024</strain>
        <tissue evidence="2">Gills</tissue>
    </source>
</reference>
<comment type="caution">
    <text evidence="2">The sequence shown here is derived from an EMBL/GenBank/DDBJ whole genome shotgun (WGS) entry which is preliminary data.</text>
</comment>
<keyword evidence="3" id="KW-1185">Reference proteome</keyword>
<evidence type="ECO:0000313" key="2">
    <source>
        <dbReference type="EMBL" id="KAL3832626.1"/>
    </source>
</evidence>
<sequence length="320" mass="35197">SNKVPLLFFRLKKKMSSSRRTTSDQEKPTVFVQPSRTEKVSRDVSPTVSPFSARRRHANEPILPNVPLDASLIELNAGLYEDLGLLLHKDDAWRKLLQTEEKVTRKMEMDACSYMEGFRHKQGKKALDILSDKGWTIQRMRDSFHQLGLMDCLDLLERVLGAEEIAHINNGISVENLNAGPISASSLSINSQQSVDSEGLGTETDSVSSDQMFGGGNGERIEARSARTDTVTAVQQVRPVSEPFVLANDPEEEASGEPRGEVMDRGLDPAEHIQHGIHQDSGVGGCKLLLPKCSIPVTQASLVQPHFSDDAAQTELAQTD</sequence>
<proteinExistence type="predicted"/>
<evidence type="ECO:0000313" key="3">
    <source>
        <dbReference type="Proteomes" id="UP001634394"/>
    </source>
</evidence>
<organism evidence="2 3">
    <name type="scientific">Sinanodonta woodiana</name>
    <name type="common">Chinese pond mussel</name>
    <name type="synonym">Anodonta woodiana</name>
    <dbReference type="NCBI Taxonomy" id="1069815"/>
    <lineage>
        <taxon>Eukaryota</taxon>
        <taxon>Metazoa</taxon>
        <taxon>Spiralia</taxon>
        <taxon>Lophotrochozoa</taxon>
        <taxon>Mollusca</taxon>
        <taxon>Bivalvia</taxon>
        <taxon>Autobranchia</taxon>
        <taxon>Heteroconchia</taxon>
        <taxon>Palaeoheterodonta</taxon>
        <taxon>Unionida</taxon>
        <taxon>Unionoidea</taxon>
        <taxon>Unionidae</taxon>
        <taxon>Unioninae</taxon>
        <taxon>Sinanodonta</taxon>
    </lineage>
</organism>
<dbReference type="SUPFAM" id="SSF47986">
    <property type="entry name" value="DEATH domain"/>
    <property type="match status" value="1"/>
</dbReference>
<feature type="region of interest" description="Disordered" evidence="1">
    <location>
        <begin position="189"/>
        <end position="229"/>
    </location>
</feature>
<evidence type="ECO:0000256" key="1">
    <source>
        <dbReference type="SAM" id="MobiDB-lite"/>
    </source>
</evidence>
<gene>
    <name evidence="2" type="ORF">ACJMK2_024256</name>
</gene>
<feature type="non-terminal residue" evidence="2">
    <location>
        <position position="1"/>
    </location>
</feature>
<dbReference type="AlphaFoldDB" id="A0ABD3T6T9"/>
<dbReference type="Proteomes" id="UP001634394">
    <property type="component" value="Unassembled WGS sequence"/>
</dbReference>
<accession>A0ABD3T6T9</accession>
<protein>
    <submittedName>
        <fullName evidence="2">Uncharacterized protein</fullName>
    </submittedName>
</protein>
<feature type="region of interest" description="Disordered" evidence="1">
    <location>
        <begin position="17"/>
        <end position="52"/>
    </location>
</feature>
<dbReference type="InterPro" id="IPR011029">
    <property type="entry name" value="DEATH-like_dom_sf"/>
</dbReference>
<name>A0ABD3T6T9_SINWO</name>
<dbReference type="EMBL" id="JBJQND010000019">
    <property type="protein sequence ID" value="KAL3832626.1"/>
    <property type="molecule type" value="Genomic_DNA"/>
</dbReference>